<gene>
    <name evidence="2" type="ORF">GCM10011322_02230</name>
</gene>
<evidence type="ECO:0000313" key="2">
    <source>
        <dbReference type="EMBL" id="GGK19127.1"/>
    </source>
</evidence>
<comment type="caution">
    <text evidence="2">The sequence shown here is derived from an EMBL/GenBank/DDBJ whole genome shotgun (WGS) entry which is preliminary data.</text>
</comment>
<keyword evidence="3" id="KW-1185">Reference proteome</keyword>
<evidence type="ECO:0000259" key="1">
    <source>
        <dbReference type="PROSITE" id="PS51462"/>
    </source>
</evidence>
<dbReference type="InterPro" id="IPR000086">
    <property type="entry name" value="NUDIX_hydrolase_dom"/>
</dbReference>
<dbReference type="EMBL" id="BMMF01000001">
    <property type="protein sequence ID" value="GGK19127.1"/>
    <property type="molecule type" value="Genomic_DNA"/>
</dbReference>
<dbReference type="PROSITE" id="PS51462">
    <property type="entry name" value="NUDIX"/>
    <property type="match status" value="1"/>
</dbReference>
<name>A0A917Q3W6_9HYPH</name>
<dbReference type="Proteomes" id="UP000600449">
    <property type="component" value="Unassembled WGS sequence"/>
</dbReference>
<dbReference type="GO" id="GO:0003824">
    <property type="term" value="F:catalytic activity"/>
    <property type="evidence" value="ECO:0007669"/>
    <property type="project" value="UniProtKB-ARBA"/>
</dbReference>
<proteinExistence type="predicted"/>
<dbReference type="Gene3D" id="3.90.79.10">
    <property type="entry name" value="Nucleoside Triphosphate Pyrophosphohydrolase"/>
    <property type="match status" value="1"/>
</dbReference>
<organism evidence="2 3">
    <name type="scientific">Salinarimonas ramus</name>
    <dbReference type="NCBI Taxonomy" id="690164"/>
    <lineage>
        <taxon>Bacteria</taxon>
        <taxon>Pseudomonadati</taxon>
        <taxon>Pseudomonadota</taxon>
        <taxon>Alphaproteobacteria</taxon>
        <taxon>Hyphomicrobiales</taxon>
        <taxon>Salinarimonadaceae</taxon>
        <taxon>Salinarimonas</taxon>
    </lineage>
</organism>
<dbReference type="RefSeq" id="WP_188908596.1">
    <property type="nucleotide sequence ID" value="NZ_BMMF01000001.1"/>
</dbReference>
<protein>
    <recommendedName>
        <fullName evidence="1">Nudix hydrolase domain-containing protein</fullName>
    </recommendedName>
</protein>
<evidence type="ECO:0000313" key="3">
    <source>
        <dbReference type="Proteomes" id="UP000600449"/>
    </source>
</evidence>
<sequence>MTGEPLLAEVARVEARYDPHFRWDWRAANEAAIAAHWERASAAKPRLFNGTVLMARAPRIARGLYEATYFPVDYATLLAFKAQGFPDPSVVNGFALAALRGRDGAFIVGEMAGHTANGGRLYFPGGTPDMDDVTPDGRVDLAGSALRELAEETGIRPDEVEATGWTIVRIDGYCALLRHVCAREDAEPLAARIRRHLAEEAEPELAAVHVVRRADALDPARTPPFMPLFLARAFASQAG</sequence>
<dbReference type="InterPro" id="IPR015797">
    <property type="entry name" value="NUDIX_hydrolase-like_dom_sf"/>
</dbReference>
<dbReference type="AlphaFoldDB" id="A0A917Q3W6"/>
<accession>A0A917Q3W6</accession>
<dbReference type="Pfam" id="PF00293">
    <property type="entry name" value="NUDIX"/>
    <property type="match status" value="1"/>
</dbReference>
<dbReference type="SUPFAM" id="SSF55811">
    <property type="entry name" value="Nudix"/>
    <property type="match status" value="1"/>
</dbReference>
<feature type="domain" description="Nudix hydrolase" evidence="1">
    <location>
        <begin position="86"/>
        <end position="235"/>
    </location>
</feature>
<reference evidence="2 3" key="1">
    <citation type="journal article" date="2014" name="Int. J. Syst. Evol. Microbiol.">
        <title>Complete genome sequence of Corynebacterium casei LMG S-19264T (=DSM 44701T), isolated from a smear-ripened cheese.</title>
        <authorList>
            <consortium name="US DOE Joint Genome Institute (JGI-PGF)"/>
            <person name="Walter F."/>
            <person name="Albersmeier A."/>
            <person name="Kalinowski J."/>
            <person name="Ruckert C."/>
        </authorList>
    </citation>
    <scope>NUCLEOTIDE SEQUENCE [LARGE SCALE GENOMIC DNA]</scope>
    <source>
        <strain evidence="2 3">CGMCC 1.9161</strain>
    </source>
</reference>